<organism evidence="3 4">
    <name type="scientific">Bradyrhizobium ivorense</name>
    <dbReference type="NCBI Taxonomy" id="2511166"/>
    <lineage>
        <taxon>Bacteria</taxon>
        <taxon>Pseudomonadati</taxon>
        <taxon>Pseudomonadota</taxon>
        <taxon>Alphaproteobacteria</taxon>
        <taxon>Hyphomicrobiales</taxon>
        <taxon>Nitrobacteraceae</taxon>
        <taxon>Bradyrhizobium</taxon>
    </lineage>
</organism>
<dbReference type="RefSeq" id="WP_139859090.1">
    <property type="nucleotide sequence ID" value="NZ_CAADFC020000008.1"/>
</dbReference>
<keyword evidence="2" id="KW-0472">Membrane</keyword>
<dbReference type="OrthoDB" id="8248057at2"/>
<sequence>MQNPFTPYSRPTPINDRRNLARGMSYQGFNQARPRVRAWYELAFMPTAASALACVVILAGWSFSDGKGTIPRAPLERKKPSEANAPSSIKERPVVAPEIGSAQPQLAMRAVKDPQRKLLYVNRWGQVGTQDGQRFRTLVTPYVRAGYLLYRVTISSLGASVEARWILASRSAPYAARCARRFVTSRANPIARFSKQQDKVRAGGDGLADPDGFACRCASACSFIWASGFRRDGDVIGVHMFTFVDEAAARWSPCELHRQTARSVRELDGFLAKMGMPAPIRPRLWSTPPDMIYDLTPAEVMTMTRLTDFSTMLQANCKTGTDPVPRWEPLIPTNDPARSACDQRTLITMMRLGAARLSRAAG</sequence>
<name>A0A508T0I0_9BRAD</name>
<keyword evidence="2" id="KW-1133">Transmembrane helix</keyword>
<dbReference type="Proteomes" id="UP000328092">
    <property type="component" value="Unassembled WGS sequence"/>
</dbReference>
<evidence type="ECO:0000256" key="1">
    <source>
        <dbReference type="SAM" id="MobiDB-lite"/>
    </source>
</evidence>
<keyword evidence="2" id="KW-0812">Transmembrane</keyword>
<comment type="caution">
    <text evidence="3">The sequence shown here is derived from an EMBL/GenBank/DDBJ whole genome shotgun (WGS) entry which is preliminary data.</text>
</comment>
<feature type="region of interest" description="Disordered" evidence="1">
    <location>
        <begin position="70"/>
        <end position="89"/>
    </location>
</feature>
<reference evidence="3" key="1">
    <citation type="submission" date="2019-02" db="EMBL/GenBank/DDBJ databases">
        <authorList>
            <person name="Pothier F.J."/>
        </authorList>
    </citation>
    <scope>NUCLEOTIDE SEQUENCE</scope>
    <source>
        <strain evidence="3">CI-1B</strain>
    </source>
</reference>
<keyword evidence="4" id="KW-1185">Reference proteome</keyword>
<proteinExistence type="predicted"/>
<gene>
    <name evidence="3" type="ORF">CI1B_23750</name>
</gene>
<feature type="transmembrane region" description="Helical" evidence="2">
    <location>
        <begin position="42"/>
        <end position="63"/>
    </location>
</feature>
<dbReference type="AlphaFoldDB" id="A0A508T0I0"/>
<protein>
    <submittedName>
        <fullName evidence="3">Uncharacterized protein</fullName>
    </submittedName>
</protein>
<evidence type="ECO:0000313" key="4">
    <source>
        <dbReference type="Proteomes" id="UP000328092"/>
    </source>
</evidence>
<evidence type="ECO:0000256" key="2">
    <source>
        <dbReference type="SAM" id="Phobius"/>
    </source>
</evidence>
<accession>A0A508T0I0</accession>
<evidence type="ECO:0000313" key="3">
    <source>
        <dbReference type="EMBL" id="VIO68822.1"/>
    </source>
</evidence>
<dbReference type="EMBL" id="CAADFC020000008">
    <property type="protein sequence ID" value="VIO68822.1"/>
    <property type="molecule type" value="Genomic_DNA"/>
</dbReference>